<sequence length="180" mass="20175">MNLKKYMLLSLFTILAIISCGKPEEPKDENVDEIQIDQTNSADTNNNNNNQQAKANPANPQESQATQTTQTATEIPQSGNEQPPSQVKLEEVKASKTLQHLDKLMNKEIAVEDRILVFSKKGNQYLVTYKVENENGVSTDVKNLTFNEKTDSLTDGIYTFKLNKNKLGLYAGNQFIFSVE</sequence>
<evidence type="ECO:0000256" key="1">
    <source>
        <dbReference type="SAM" id="MobiDB-lite"/>
    </source>
</evidence>
<feature type="compositionally biased region" description="Low complexity" evidence="1">
    <location>
        <begin position="37"/>
        <end position="73"/>
    </location>
</feature>
<proteinExistence type="predicted"/>
<protein>
    <recommendedName>
        <fullName evidence="3">Lipoprotein</fullName>
    </recommendedName>
</protein>
<reference evidence="2" key="1">
    <citation type="submission" date="2024-07" db="EMBL/GenBank/DDBJ databases">
        <authorList>
            <person name="Li X.-J."/>
            <person name="Wang X."/>
        </authorList>
    </citation>
    <scope>NUCLEOTIDE SEQUENCE</scope>
    <source>
        <strain evidence="2">HSP-536</strain>
    </source>
</reference>
<name>A0AB39V625_9FUSO</name>
<dbReference type="PROSITE" id="PS51257">
    <property type="entry name" value="PROKAR_LIPOPROTEIN"/>
    <property type="match status" value="1"/>
</dbReference>
<dbReference type="KEGG" id="lala:AB8B28_04585"/>
<organism evidence="2">
    <name type="scientific">Leptotrichia alba</name>
    <dbReference type="NCBI Taxonomy" id="3239304"/>
    <lineage>
        <taxon>Bacteria</taxon>
        <taxon>Fusobacteriati</taxon>
        <taxon>Fusobacteriota</taxon>
        <taxon>Fusobacteriia</taxon>
        <taxon>Fusobacteriales</taxon>
        <taxon>Leptotrichiaceae</taxon>
        <taxon>Leptotrichia</taxon>
    </lineage>
</organism>
<dbReference type="AlphaFoldDB" id="A0AB39V625"/>
<dbReference type="EMBL" id="CP165647">
    <property type="protein sequence ID" value="XDU63128.1"/>
    <property type="molecule type" value="Genomic_DNA"/>
</dbReference>
<feature type="compositionally biased region" description="Polar residues" evidence="1">
    <location>
        <begin position="74"/>
        <end position="85"/>
    </location>
</feature>
<feature type="region of interest" description="Disordered" evidence="1">
    <location>
        <begin position="23"/>
        <end position="87"/>
    </location>
</feature>
<accession>A0AB39V625</accession>
<evidence type="ECO:0000313" key="2">
    <source>
        <dbReference type="EMBL" id="XDU63128.1"/>
    </source>
</evidence>
<evidence type="ECO:0008006" key="3">
    <source>
        <dbReference type="Google" id="ProtNLM"/>
    </source>
</evidence>
<dbReference type="RefSeq" id="WP_369717097.1">
    <property type="nucleotide sequence ID" value="NZ_CP165647.1"/>
</dbReference>
<gene>
    <name evidence="2" type="ORF">AB8B28_04585</name>
</gene>